<evidence type="ECO:0000256" key="5">
    <source>
        <dbReference type="SAM" id="MobiDB-lite"/>
    </source>
</evidence>
<dbReference type="EMBL" id="GG663745">
    <property type="protein sequence ID" value="EEH53571.1"/>
    <property type="molecule type" value="Genomic_DNA"/>
</dbReference>
<dbReference type="GeneID" id="9687295"/>
<dbReference type="Proteomes" id="UP000001876">
    <property type="component" value="Unassembled WGS sequence"/>
</dbReference>
<dbReference type="Pfam" id="PF00097">
    <property type="entry name" value="zf-C3HC4"/>
    <property type="match status" value="1"/>
</dbReference>
<evidence type="ECO:0000313" key="8">
    <source>
        <dbReference type="Proteomes" id="UP000001876"/>
    </source>
</evidence>
<sequence length="221" mass="23512">MSAAPPGENPATVETPVDIAKLKSALGCPMCGEMFNFPVTVVRPPPEGMGRISPNSVIIHPLRARPAPRRELTPRSPSAPNSQIECLHTFCHACIVKEVQPGKPANACPKCKIALGAFYTLVPIRPRRRGGRRSLRTFAGVSLRPGSLAFNPRPRRLSTPPRRSPLGNNPFVEKKIVKDAPKTGLVDKLRSAGKCLSAEEQSAWDAKAAAAAAAAATTTTG</sequence>
<keyword evidence="8" id="KW-1185">Reference proteome</keyword>
<dbReference type="InterPro" id="IPR018957">
    <property type="entry name" value="Znf_C3HC4_RING-type"/>
</dbReference>
<dbReference type="InterPro" id="IPR001841">
    <property type="entry name" value="Znf_RING"/>
</dbReference>
<proteinExistence type="predicted"/>
<dbReference type="AlphaFoldDB" id="C1N2E1"/>
<dbReference type="SUPFAM" id="SSF57850">
    <property type="entry name" value="RING/U-box"/>
    <property type="match status" value="1"/>
</dbReference>
<feature type="domain" description="RING-type" evidence="6">
    <location>
        <begin position="28"/>
        <end position="112"/>
    </location>
</feature>
<keyword evidence="3" id="KW-0862">Zinc</keyword>
<accession>C1N2E1</accession>
<evidence type="ECO:0000256" key="3">
    <source>
        <dbReference type="ARBA" id="ARBA00022833"/>
    </source>
</evidence>
<protein>
    <submittedName>
        <fullName evidence="7">Predicted protein</fullName>
    </submittedName>
</protein>
<dbReference type="GO" id="GO:0008270">
    <property type="term" value="F:zinc ion binding"/>
    <property type="evidence" value="ECO:0007669"/>
    <property type="project" value="UniProtKB-KW"/>
</dbReference>
<organism evidence="8">
    <name type="scientific">Micromonas pusilla (strain CCMP1545)</name>
    <name type="common">Picoplanktonic green alga</name>
    <dbReference type="NCBI Taxonomy" id="564608"/>
    <lineage>
        <taxon>Eukaryota</taxon>
        <taxon>Viridiplantae</taxon>
        <taxon>Chlorophyta</taxon>
        <taxon>Mamiellophyceae</taxon>
        <taxon>Mamiellales</taxon>
        <taxon>Mamiellaceae</taxon>
        <taxon>Micromonas</taxon>
    </lineage>
</organism>
<evidence type="ECO:0000256" key="1">
    <source>
        <dbReference type="ARBA" id="ARBA00022723"/>
    </source>
</evidence>
<reference evidence="7 8" key="1">
    <citation type="journal article" date="2009" name="Science">
        <title>Green evolution and dynamic adaptations revealed by genomes of the marine picoeukaryotes Micromonas.</title>
        <authorList>
            <person name="Worden A.Z."/>
            <person name="Lee J.H."/>
            <person name="Mock T."/>
            <person name="Rouze P."/>
            <person name="Simmons M.P."/>
            <person name="Aerts A.L."/>
            <person name="Allen A.E."/>
            <person name="Cuvelier M.L."/>
            <person name="Derelle E."/>
            <person name="Everett M.V."/>
            <person name="Foulon E."/>
            <person name="Grimwood J."/>
            <person name="Gundlach H."/>
            <person name="Henrissat B."/>
            <person name="Napoli C."/>
            <person name="McDonald S.M."/>
            <person name="Parker M.S."/>
            <person name="Rombauts S."/>
            <person name="Salamov A."/>
            <person name="Von Dassow P."/>
            <person name="Badger J.H."/>
            <person name="Coutinho P.M."/>
            <person name="Demir E."/>
            <person name="Dubchak I."/>
            <person name="Gentemann C."/>
            <person name="Eikrem W."/>
            <person name="Gready J.E."/>
            <person name="John U."/>
            <person name="Lanier W."/>
            <person name="Lindquist E.A."/>
            <person name="Lucas S."/>
            <person name="Mayer K.F."/>
            <person name="Moreau H."/>
            <person name="Not F."/>
            <person name="Otillar R."/>
            <person name="Panaud O."/>
            <person name="Pangilinan J."/>
            <person name="Paulsen I."/>
            <person name="Piegu B."/>
            <person name="Poliakov A."/>
            <person name="Robbens S."/>
            <person name="Schmutz J."/>
            <person name="Toulza E."/>
            <person name="Wyss T."/>
            <person name="Zelensky A."/>
            <person name="Zhou K."/>
            <person name="Armbrust E.V."/>
            <person name="Bhattacharya D."/>
            <person name="Goodenough U.W."/>
            <person name="Van de Peer Y."/>
            <person name="Grigoriev I.V."/>
        </authorList>
    </citation>
    <scope>NUCLEOTIDE SEQUENCE [LARGE SCALE GENOMIC DNA]</scope>
    <source>
        <strain evidence="7 8">CCMP1545</strain>
    </source>
</reference>
<dbReference type="RefSeq" id="XP_003061859.1">
    <property type="nucleotide sequence ID" value="XM_003061813.1"/>
</dbReference>
<dbReference type="OrthoDB" id="1305878at2759"/>
<dbReference type="InterPro" id="IPR013083">
    <property type="entry name" value="Znf_RING/FYVE/PHD"/>
</dbReference>
<dbReference type="InterPro" id="IPR017907">
    <property type="entry name" value="Znf_RING_CS"/>
</dbReference>
<feature type="compositionally biased region" description="Low complexity" evidence="5">
    <location>
        <begin position="157"/>
        <end position="166"/>
    </location>
</feature>
<dbReference type="PROSITE" id="PS50089">
    <property type="entry name" value="ZF_RING_2"/>
    <property type="match status" value="1"/>
</dbReference>
<keyword evidence="2 4" id="KW-0863">Zinc-finger</keyword>
<dbReference type="KEGG" id="mpp:MICPUCDRAFT_51494"/>
<dbReference type="Gene3D" id="3.30.40.10">
    <property type="entry name" value="Zinc/RING finger domain, C3HC4 (zinc finger)"/>
    <property type="match status" value="1"/>
</dbReference>
<dbReference type="PROSITE" id="PS00518">
    <property type="entry name" value="ZF_RING_1"/>
    <property type="match status" value="1"/>
</dbReference>
<gene>
    <name evidence="7" type="ORF">MICPUCDRAFT_51494</name>
</gene>
<evidence type="ECO:0000256" key="4">
    <source>
        <dbReference type="PROSITE-ProRule" id="PRU00175"/>
    </source>
</evidence>
<evidence type="ECO:0000256" key="2">
    <source>
        <dbReference type="ARBA" id="ARBA00022771"/>
    </source>
</evidence>
<feature type="region of interest" description="Disordered" evidence="5">
    <location>
        <begin position="149"/>
        <end position="170"/>
    </location>
</feature>
<evidence type="ECO:0000259" key="6">
    <source>
        <dbReference type="PROSITE" id="PS50089"/>
    </source>
</evidence>
<evidence type="ECO:0000313" key="7">
    <source>
        <dbReference type="EMBL" id="EEH53571.1"/>
    </source>
</evidence>
<keyword evidence="1" id="KW-0479">Metal-binding</keyword>
<name>C1N2E1_MICPC</name>